<name>A0A0K1JGT4_9MICO</name>
<dbReference type="EMBL" id="CP011112">
    <property type="protein sequence ID" value="AKU15916.1"/>
    <property type="molecule type" value="Genomic_DNA"/>
</dbReference>
<dbReference type="KEGG" id="lmoi:VV02_08715"/>
<protein>
    <recommendedName>
        <fullName evidence="1">Aminoglycoside phosphotransferase domain-containing protein</fullName>
    </recommendedName>
</protein>
<feature type="domain" description="Aminoglycoside phosphotransferase" evidence="1">
    <location>
        <begin position="121"/>
        <end position="194"/>
    </location>
</feature>
<evidence type="ECO:0000313" key="3">
    <source>
        <dbReference type="Proteomes" id="UP000066480"/>
    </source>
</evidence>
<proteinExistence type="predicted"/>
<organism evidence="2 3">
    <name type="scientific">Luteipulveratus mongoliensis</name>
    <dbReference type="NCBI Taxonomy" id="571913"/>
    <lineage>
        <taxon>Bacteria</taxon>
        <taxon>Bacillati</taxon>
        <taxon>Actinomycetota</taxon>
        <taxon>Actinomycetes</taxon>
        <taxon>Micrococcales</taxon>
        <taxon>Dermacoccaceae</taxon>
        <taxon>Luteipulveratus</taxon>
    </lineage>
</organism>
<evidence type="ECO:0000313" key="2">
    <source>
        <dbReference type="EMBL" id="AKU15916.1"/>
    </source>
</evidence>
<dbReference type="AlphaFoldDB" id="A0A0K1JGT4"/>
<dbReference type="InterPro" id="IPR011009">
    <property type="entry name" value="Kinase-like_dom_sf"/>
</dbReference>
<keyword evidence="3" id="KW-1185">Reference proteome</keyword>
<dbReference type="STRING" id="571913.VV02_08715"/>
<dbReference type="InterPro" id="IPR002575">
    <property type="entry name" value="Aminoglycoside_PTrfase"/>
</dbReference>
<dbReference type="SUPFAM" id="SSF56112">
    <property type="entry name" value="Protein kinase-like (PK-like)"/>
    <property type="match status" value="1"/>
</dbReference>
<dbReference type="Proteomes" id="UP000066480">
    <property type="component" value="Chromosome"/>
</dbReference>
<reference evidence="2 3" key="1">
    <citation type="submission" date="2015-03" db="EMBL/GenBank/DDBJ databases">
        <title>Luteipulveratus halotolerans sp. nov., a novel actinobacterium (Dermacoccaceae) from Sarawak, Malaysia.</title>
        <authorList>
            <person name="Juboi H."/>
            <person name="Basik A."/>
            <person name="Shamsul S.S."/>
            <person name="Arnold P."/>
            <person name="Schmitt E.K."/>
            <person name="Sanglier J.-J."/>
            <person name="Yeo T."/>
        </authorList>
    </citation>
    <scope>NUCLEOTIDE SEQUENCE [LARGE SCALE GENOMIC DNA]</scope>
    <source>
        <strain evidence="2 3">MN07-A0370</strain>
    </source>
</reference>
<dbReference type="Gene3D" id="3.90.1200.10">
    <property type="match status" value="1"/>
</dbReference>
<evidence type="ECO:0000259" key="1">
    <source>
        <dbReference type="Pfam" id="PF01636"/>
    </source>
</evidence>
<dbReference type="Pfam" id="PF01636">
    <property type="entry name" value="APH"/>
    <property type="match status" value="1"/>
</dbReference>
<accession>A0A0K1JGT4</accession>
<sequence>MMRGVPTVWGDEVGERLPGGNVHGAWRVGDTVRRTTGPWSPAVHALLKHLEQSGLPCVPRFLGHDGLGREVLTYLPGRVVDLDTEELSDGQLIEVVAWTRGLHAALQDFDHPGPWRFPGPEGPIMLGHNDIAPYNVCFDGDRLAGVFDWDLAGPTTPLLELGHIAWTGVPLFRETPDDVVLDRLRLIAAAYGGVRPRQVLEACLERTQLAIDGIEAAVAAGDAGMINLAETTGEPEPTRLRRAALLRRVPHLLALLDAGV</sequence>
<gene>
    <name evidence="2" type="ORF">VV02_08715</name>
</gene>